<feature type="binding site" evidence="6">
    <location>
        <position position="146"/>
    </location>
    <ligand>
        <name>Fe cation</name>
        <dbReference type="ChEBI" id="CHEBI:24875"/>
    </ligand>
</feature>
<sequence length="178" mass="19936">MTVRTVLKMGTPSLQERSATVTAFDTPELKTLIDDLFDTMHAYNGVGIAAPQIGVNLQVVIFGFESSPRYPDAQPVPQTILINPVITPLSDEEESGWEGCLSVPGLRGEVPRHTKIRYQGFDQHGHPIDRVAEGFHARVVQHECDHLWGILYPQRIRDMTRFGFLEVLFPNLTDAPDD</sequence>
<keyword evidence="3 6" id="KW-0378">Hydrolase</keyword>
<keyword evidence="8" id="KW-1185">Reference proteome</keyword>
<feature type="binding site" evidence="6">
    <location>
        <position position="142"/>
    </location>
    <ligand>
        <name>Fe cation</name>
        <dbReference type="ChEBI" id="CHEBI:24875"/>
    </ligand>
</feature>
<comment type="function">
    <text evidence="6">Removes the formyl group from the N-terminal Met of newly synthesized proteins. Requires at least a dipeptide for an efficient rate of reaction. N-terminal L-methionine is a prerequisite for activity but the enzyme has broad specificity at other positions.</text>
</comment>
<evidence type="ECO:0000256" key="6">
    <source>
        <dbReference type="HAMAP-Rule" id="MF_00163"/>
    </source>
</evidence>
<keyword evidence="2 6" id="KW-0479">Metal-binding</keyword>
<dbReference type="NCBIfam" id="NF001159">
    <property type="entry name" value="PRK00150.1-3"/>
    <property type="match status" value="1"/>
</dbReference>
<dbReference type="RefSeq" id="WP_188706494.1">
    <property type="nucleotide sequence ID" value="NZ_BMLX01000007.1"/>
</dbReference>
<evidence type="ECO:0000256" key="3">
    <source>
        <dbReference type="ARBA" id="ARBA00022801"/>
    </source>
</evidence>
<dbReference type="EMBL" id="BMLX01000007">
    <property type="protein sequence ID" value="GGP23761.1"/>
    <property type="molecule type" value="Genomic_DNA"/>
</dbReference>
<feature type="binding site" evidence="6">
    <location>
        <position position="100"/>
    </location>
    <ligand>
        <name>Fe cation</name>
        <dbReference type="ChEBI" id="CHEBI:24875"/>
    </ligand>
</feature>
<dbReference type="Proteomes" id="UP000637267">
    <property type="component" value="Unassembled WGS sequence"/>
</dbReference>
<keyword evidence="4 6" id="KW-0648">Protein biosynthesis</keyword>
<accession>A0ABQ2PER3</accession>
<dbReference type="PIRSF" id="PIRSF004749">
    <property type="entry name" value="Pep_def"/>
    <property type="match status" value="1"/>
</dbReference>
<evidence type="ECO:0000313" key="8">
    <source>
        <dbReference type="Proteomes" id="UP000637267"/>
    </source>
</evidence>
<comment type="similarity">
    <text evidence="1 6">Belongs to the polypeptide deformylase family.</text>
</comment>
<gene>
    <name evidence="6 7" type="primary">def</name>
    <name evidence="7" type="ORF">GCM10010970_37610</name>
</gene>
<evidence type="ECO:0000256" key="1">
    <source>
        <dbReference type="ARBA" id="ARBA00010759"/>
    </source>
</evidence>
<dbReference type="CDD" id="cd00487">
    <property type="entry name" value="Pep_deformylase"/>
    <property type="match status" value="1"/>
</dbReference>
<dbReference type="SUPFAM" id="SSF56420">
    <property type="entry name" value="Peptide deformylase"/>
    <property type="match status" value="1"/>
</dbReference>
<comment type="catalytic activity">
    <reaction evidence="6">
        <text>N-terminal N-formyl-L-methionyl-[peptide] + H2O = N-terminal L-methionyl-[peptide] + formate</text>
        <dbReference type="Rhea" id="RHEA:24420"/>
        <dbReference type="Rhea" id="RHEA-COMP:10639"/>
        <dbReference type="Rhea" id="RHEA-COMP:10640"/>
        <dbReference type="ChEBI" id="CHEBI:15377"/>
        <dbReference type="ChEBI" id="CHEBI:15740"/>
        <dbReference type="ChEBI" id="CHEBI:49298"/>
        <dbReference type="ChEBI" id="CHEBI:64731"/>
        <dbReference type="EC" id="3.5.1.88"/>
    </reaction>
</comment>
<dbReference type="PANTHER" id="PTHR10458">
    <property type="entry name" value="PEPTIDE DEFORMYLASE"/>
    <property type="match status" value="1"/>
</dbReference>
<dbReference type="Gene3D" id="3.90.45.10">
    <property type="entry name" value="Peptide deformylase"/>
    <property type="match status" value="1"/>
</dbReference>
<dbReference type="PANTHER" id="PTHR10458:SF20">
    <property type="entry name" value="PEPTIDE DEFORMYLASE 1"/>
    <property type="match status" value="1"/>
</dbReference>
<name>A0ABQ2PER3_9NEIS</name>
<evidence type="ECO:0000256" key="5">
    <source>
        <dbReference type="ARBA" id="ARBA00023004"/>
    </source>
</evidence>
<proteinExistence type="inferred from homology"/>
<dbReference type="Pfam" id="PF01327">
    <property type="entry name" value="Pep_deformylase"/>
    <property type="match status" value="1"/>
</dbReference>
<protein>
    <recommendedName>
        <fullName evidence="6">Peptide deformylase</fullName>
        <shortName evidence="6">PDF</shortName>
        <ecNumber evidence="6">3.5.1.88</ecNumber>
    </recommendedName>
    <alternativeName>
        <fullName evidence="6">Polypeptide deformylase</fullName>
    </alternativeName>
</protein>
<keyword evidence="5 6" id="KW-0408">Iron</keyword>
<dbReference type="NCBIfam" id="TIGR00079">
    <property type="entry name" value="pept_deformyl"/>
    <property type="match status" value="1"/>
</dbReference>
<evidence type="ECO:0000313" key="7">
    <source>
        <dbReference type="EMBL" id="GGP23761.1"/>
    </source>
</evidence>
<comment type="caution">
    <text evidence="7">The sequence shown here is derived from an EMBL/GenBank/DDBJ whole genome shotgun (WGS) entry which is preliminary data.</text>
</comment>
<reference evidence="8" key="1">
    <citation type="journal article" date="2019" name="Int. J. Syst. Evol. Microbiol.">
        <title>The Global Catalogue of Microorganisms (GCM) 10K type strain sequencing project: providing services to taxonomists for standard genome sequencing and annotation.</title>
        <authorList>
            <consortium name="The Broad Institute Genomics Platform"/>
            <consortium name="The Broad Institute Genome Sequencing Center for Infectious Disease"/>
            <person name="Wu L."/>
            <person name="Ma J."/>
        </authorList>
    </citation>
    <scope>NUCLEOTIDE SEQUENCE [LARGE SCALE GENOMIC DNA]</scope>
    <source>
        <strain evidence="8">CGMCC 1.8859</strain>
    </source>
</reference>
<organism evidence="7 8">
    <name type="scientific">Silvimonas iriomotensis</name>
    <dbReference type="NCBI Taxonomy" id="449662"/>
    <lineage>
        <taxon>Bacteria</taxon>
        <taxon>Pseudomonadati</taxon>
        <taxon>Pseudomonadota</taxon>
        <taxon>Betaproteobacteria</taxon>
        <taxon>Neisseriales</taxon>
        <taxon>Chitinibacteraceae</taxon>
        <taxon>Silvimonas</taxon>
    </lineage>
</organism>
<dbReference type="HAMAP" id="MF_00163">
    <property type="entry name" value="Pep_deformylase"/>
    <property type="match status" value="1"/>
</dbReference>
<evidence type="ECO:0000256" key="2">
    <source>
        <dbReference type="ARBA" id="ARBA00022723"/>
    </source>
</evidence>
<dbReference type="InterPro" id="IPR023635">
    <property type="entry name" value="Peptide_deformylase"/>
</dbReference>
<dbReference type="PRINTS" id="PR01576">
    <property type="entry name" value="PDEFORMYLASE"/>
</dbReference>
<dbReference type="EC" id="3.5.1.88" evidence="6"/>
<comment type="cofactor">
    <cofactor evidence="6">
        <name>Fe(2+)</name>
        <dbReference type="ChEBI" id="CHEBI:29033"/>
    </cofactor>
    <text evidence="6">Binds 1 Fe(2+) ion.</text>
</comment>
<feature type="active site" evidence="6">
    <location>
        <position position="143"/>
    </location>
</feature>
<dbReference type="InterPro" id="IPR036821">
    <property type="entry name" value="Peptide_deformylase_sf"/>
</dbReference>
<evidence type="ECO:0000256" key="4">
    <source>
        <dbReference type="ARBA" id="ARBA00022917"/>
    </source>
</evidence>